<dbReference type="InterPro" id="IPR036457">
    <property type="entry name" value="PPM-type-like_dom_sf"/>
</dbReference>
<organism evidence="3 4">
    <name type="scientific">Gemmatirosa kalamazoonensis</name>
    <dbReference type="NCBI Taxonomy" id="861299"/>
    <lineage>
        <taxon>Bacteria</taxon>
        <taxon>Pseudomonadati</taxon>
        <taxon>Gemmatimonadota</taxon>
        <taxon>Gemmatimonadia</taxon>
        <taxon>Gemmatimonadales</taxon>
        <taxon>Gemmatimonadaceae</taxon>
        <taxon>Gemmatirosa</taxon>
    </lineage>
</organism>
<evidence type="ECO:0000313" key="4">
    <source>
        <dbReference type="Proteomes" id="UP000019151"/>
    </source>
</evidence>
<dbReference type="GO" id="GO:0004722">
    <property type="term" value="F:protein serine/threonine phosphatase activity"/>
    <property type="evidence" value="ECO:0007669"/>
    <property type="project" value="InterPro"/>
</dbReference>
<dbReference type="PROSITE" id="PS51746">
    <property type="entry name" value="PPM_2"/>
    <property type="match status" value="1"/>
</dbReference>
<feature type="domain" description="PPM-type phosphatase" evidence="2">
    <location>
        <begin position="21"/>
        <end position="285"/>
    </location>
</feature>
<proteinExistence type="predicted"/>
<dbReference type="SMART" id="SM00332">
    <property type="entry name" value="PP2Cc"/>
    <property type="match status" value="1"/>
</dbReference>
<protein>
    <submittedName>
        <fullName evidence="3">Protein phosphatase 2C domain protein</fullName>
    </submittedName>
</protein>
<gene>
    <name evidence="3" type="ORF">J421_2843</name>
</gene>
<dbReference type="InterPro" id="IPR001932">
    <property type="entry name" value="PPM-type_phosphatase-like_dom"/>
</dbReference>
<dbReference type="SUPFAM" id="SSF81606">
    <property type="entry name" value="PP2C-like"/>
    <property type="match status" value="1"/>
</dbReference>
<dbReference type="Pfam" id="PF13672">
    <property type="entry name" value="PP2C_2"/>
    <property type="match status" value="1"/>
</dbReference>
<accession>W0RJ79</accession>
<keyword evidence="4" id="KW-1185">Reference proteome</keyword>
<dbReference type="Gene3D" id="3.60.40.10">
    <property type="entry name" value="PPM-type phosphatase domain"/>
    <property type="match status" value="1"/>
</dbReference>
<dbReference type="Proteomes" id="UP000019151">
    <property type="component" value="Chromosome"/>
</dbReference>
<dbReference type="OrthoDB" id="9801841at2"/>
<evidence type="ECO:0000313" key="3">
    <source>
        <dbReference type="EMBL" id="AHG90380.1"/>
    </source>
</evidence>
<reference evidence="3 4" key="1">
    <citation type="journal article" date="2014" name="Genome Announc.">
        <title>Genome Sequence and Methylome of Soil Bacterium Gemmatirosa kalamazoonensis KBS708T, a Member of the Rarely Cultivated Gemmatimonadetes Phylum.</title>
        <authorList>
            <person name="Debruyn J.M."/>
            <person name="Radosevich M."/>
            <person name="Wommack K.E."/>
            <person name="Polson S.W."/>
            <person name="Hauser L.J."/>
            <person name="Fawaz M.N."/>
            <person name="Korlach J."/>
            <person name="Tsai Y.C."/>
        </authorList>
    </citation>
    <scope>NUCLEOTIDE SEQUENCE [LARGE SCALE GENOMIC DNA]</scope>
    <source>
        <strain evidence="3 4">KBS708</strain>
    </source>
</reference>
<dbReference type="HOGENOM" id="CLU_034545_3_2_0"/>
<evidence type="ECO:0000259" key="2">
    <source>
        <dbReference type="PROSITE" id="PS51746"/>
    </source>
</evidence>
<dbReference type="CDD" id="cd00143">
    <property type="entry name" value="PP2Cc"/>
    <property type="match status" value="1"/>
</dbReference>
<dbReference type="EMBL" id="CP007128">
    <property type="protein sequence ID" value="AHG90380.1"/>
    <property type="molecule type" value="Genomic_DNA"/>
</dbReference>
<dbReference type="InterPro" id="IPR015655">
    <property type="entry name" value="PP2C"/>
</dbReference>
<evidence type="ECO:0000256" key="1">
    <source>
        <dbReference type="SAM" id="MobiDB-lite"/>
    </source>
</evidence>
<sequence>MGVILSPDTSEMAAATGVVVRVFARTDVGRTREHNEDAFLVADLRAEEALRFDDGEAPARPQEVLTGNPGMLFIVADGLGGAAAGEVASHMAVQTVFDTLRNRLAGPAADPARFATALRDATLAANEAIHLHAQRNRELHGMGTTITAAALLGDTLFLAQVGDSRAYIIRDGAAQQITKDQSLMQKLVEAGEITPEQAELSARRNIILQALGPETSVKIDLTHQLLRRGDLLVLCSDGLFGQVRAEELAQIAATAPDLDALCRDLIDRANDRGGPDNITVVAARFDGAALTPPSTGDAVGHQAFLLAGQTEERRTPSESVPVTATLPPR</sequence>
<dbReference type="PANTHER" id="PTHR47992">
    <property type="entry name" value="PROTEIN PHOSPHATASE"/>
    <property type="match status" value="1"/>
</dbReference>
<dbReference type="STRING" id="861299.J421_2843"/>
<dbReference type="eggNOG" id="COG0631">
    <property type="taxonomic scope" value="Bacteria"/>
</dbReference>
<dbReference type="RefSeq" id="WP_025411850.1">
    <property type="nucleotide sequence ID" value="NZ_CP007128.1"/>
</dbReference>
<dbReference type="AlphaFoldDB" id="W0RJ79"/>
<dbReference type="InParanoid" id="W0RJ79"/>
<name>W0RJ79_9BACT</name>
<feature type="region of interest" description="Disordered" evidence="1">
    <location>
        <begin position="309"/>
        <end position="329"/>
    </location>
</feature>
<dbReference type="KEGG" id="gba:J421_2843"/>
<dbReference type="SMART" id="SM00331">
    <property type="entry name" value="PP2C_SIG"/>
    <property type="match status" value="1"/>
</dbReference>